<organism evidence="1 2">
    <name type="scientific">Lichenibacterium minor</name>
    <dbReference type="NCBI Taxonomy" id="2316528"/>
    <lineage>
        <taxon>Bacteria</taxon>
        <taxon>Pseudomonadati</taxon>
        <taxon>Pseudomonadota</taxon>
        <taxon>Alphaproteobacteria</taxon>
        <taxon>Hyphomicrobiales</taxon>
        <taxon>Lichenihabitantaceae</taxon>
        <taxon>Lichenibacterium</taxon>
    </lineage>
</organism>
<evidence type="ECO:0000313" key="2">
    <source>
        <dbReference type="Proteomes" id="UP000290759"/>
    </source>
</evidence>
<keyword evidence="2" id="KW-1185">Reference proteome</keyword>
<comment type="caution">
    <text evidence="1">The sequence shown here is derived from an EMBL/GenBank/DDBJ whole genome shotgun (WGS) entry which is preliminary data.</text>
</comment>
<accession>A0A4Q2U3D7</accession>
<name>A0A4Q2U3D7_9HYPH</name>
<dbReference type="RefSeq" id="WP_129228587.1">
    <property type="nucleotide sequence ID" value="NZ_QYBB01000028.1"/>
</dbReference>
<dbReference type="OrthoDB" id="7996803at2"/>
<gene>
    <name evidence="1" type="ORF">D3273_19605</name>
</gene>
<sequence>MPNVKLIVELDGDLADALRRASVAAGSTPEALAAQAIAQAYEVGLRHRVIIERMEVVDAQIAAIARFVEQATAEGGGEGIDLDRLCRYPRKPK</sequence>
<dbReference type="AlphaFoldDB" id="A0A4Q2U3D7"/>
<reference evidence="1 2" key="1">
    <citation type="submission" date="2018-12" db="EMBL/GenBank/DDBJ databases">
        <authorList>
            <person name="Grouzdev D.S."/>
            <person name="Krutkina M.S."/>
        </authorList>
    </citation>
    <scope>NUCLEOTIDE SEQUENCE [LARGE SCALE GENOMIC DNA]</scope>
    <source>
        <strain evidence="1 2">RmlP026</strain>
    </source>
</reference>
<proteinExistence type="predicted"/>
<evidence type="ECO:0008006" key="3">
    <source>
        <dbReference type="Google" id="ProtNLM"/>
    </source>
</evidence>
<dbReference type="EMBL" id="QYBB01000028">
    <property type="protein sequence ID" value="RYC30278.1"/>
    <property type="molecule type" value="Genomic_DNA"/>
</dbReference>
<protein>
    <recommendedName>
        <fullName evidence="3">CopG family transcriptional regulator</fullName>
    </recommendedName>
</protein>
<reference evidence="1 2" key="2">
    <citation type="submission" date="2019-02" db="EMBL/GenBank/DDBJ databases">
        <title>'Lichenibacterium ramalinii' gen. nov. sp. nov., 'Lichenibacterium minor' gen. nov. sp. nov.</title>
        <authorList>
            <person name="Pankratov T."/>
        </authorList>
    </citation>
    <scope>NUCLEOTIDE SEQUENCE [LARGE SCALE GENOMIC DNA]</scope>
    <source>
        <strain evidence="1 2">RmlP026</strain>
    </source>
</reference>
<dbReference type="Proteomes" id="UP000290759">
    <property type="component" value="Unassembled WGS sequence"/>
</dbReference>
<evidence type="ECO:0000313" key="1">
    <source>
        <dbReference type="EMBL" id="RYC30278.1"/>
    </source>
</evidence>